<proteinExistence type="predicted"/>
<sequence length="87" mass="9901">MSRASMLITELAGEYKRWTDESKQLKEQIKRLVGDVLVATGFLSYAGSFNQEYRSALLSCWHTKILQRTIPASQKINTMDMLVNASM</sequence>
<feature type="domain" description="Dynein heavy chain coiled coil stalk" evidence="2">
    <location>
        <begin position="3"/>
        <end position="59"/>
    </location>
</feature>
<organism evidence="3 4">
    <name type="scientific">Trichonephila inaurata madagascariensis</name>
    <dbReference type="NCBI Taxonomy" id="2747483"/>
    <lineage>
        <taxon>Eukaryota</taxon>
        <taxon>Metazoa</taxon>
        <taxon>Ecdysozoa</taxon>
        <taxon>Arthropoda</taxon>
        <taxon>Chelicerata</taxon>
        <taxon>Arachnida</taxon>
        <taxon>Araneae</taxon>
        <taxon>Araneomorphae</taxon>
        <taxon>Entelegynae</taxon>
        <taxon>Araneoidea</taxon>
        <taxon>Nephilidae</taxon>
        <taxon>Trichonephila</taxon>
        <taxon>Trichonephila inaurata</taxon>
    </lineage>
</organism>
<protein>
    <submittedName>
        <fullName evidence="3">Dynein heavy chain 5, axonemal</fullName>
    </submittedName>
</protein>
<dbReference type="GO" id="GO:0051959">
    <property type="term" value="F:dynein light intermediate chain binding"/>
    <property type="evidence" value="ECO:0007669"/>
    <property type="project" value="InterPro"/>
</dbReference>
<feature type="coiled-coil region" evidence="1">
    <location>
        <begin position="8"/>
        <end position="35"/>
    </location>
</feature>
<keyword evidence="1" id="KW-0175">Coiled coil</keyword>
<dbReference type="AlphaFoldDB" id="A0A8X7CDM8"/>
<name>A0A8X7CDM8_9ARAC</name>
<dbReference type="PANTHER" id="PTHR22878:SF63">
    <property type="entry name" value="DYNEIN AXONEMAL HEAVY CHAIN 10"/>
    <property type="match status" value="1"/>
</dbReference>
<feature type="non-terminal residue" evidence="3">
    <location>
        <position position="1"/>
    </location>
</feature>
<dbReference type="EMBL" id="BMAV01016794">
    <property type="protein sequence ID" value="GFY67864.1"/>
    <property type="molecule type" value="Genomic_DNA"/>
</dbReference>
<gene>
    <name evidence="3" type="primary">DNAH5</name>
    <name evidence="3" type="ORF">TNIN_418741</name>
</gene>
<dbReference type="PANTHER" id="PTHR22878">
    <property type="entry name" value="DYNEIN HEAVY CHAIN 6, AXONEMAL-LIKE-RELATED"/>
    <property type="match status" value="1"/>
</dbReference>
<dbReference type="InterPro" id="IPR026983">
    <property type="entry name" value="DHC"/>
</dbReference>
<comment type="caution">
    <text evidence="3">The sequence shown here is derived from an EMBL/GenBank/DDBJ whole genome shotgun (WGS) entry which is preliminary data.</text>
</comment>
<evidence type="ECO:0000313" key="4">
    <source>
        <dbReference type="Proteomes" id="UP000886998"/>
    </source>
</evidence>
<dbReference type="GO" id="GO:0045505">
    <property type="term" value="F:dynein intermediate chain binding"/>
    <property type="evidence" value="ECO:0007669"/>
    <property type="project" value="InterPro"/>
</dbReference>
<dbReference type="GO" id="GO:0030286">
    <property type="term" value="C:dynein complex"/>
    <property type="evidence" value="ECO:0007669"/>
    <property type="project" value="InterPro"/>
</dbReference>
<reference evidence="3" key="1">
    <citation type="submission" date="2020-08" db="EMBL/GenBank/DDBJ databases">
        <title>Multicomponent nature underlies the extraordinary mechanical properties of spider dragline silk.</title>
        <authorList>
            <person name="Kono N."/>
            <person name="Nakamura H."/>
            <person name="Mori M."/>
            <person name="Yoshida Y."/>
            <person name="Ohtoshi R."/>
            <person name="Malay A.D."/>
            <person name="Moran D.A.P."/>
            <person name="Tomita M."/>
            <person name="Numata K."/>
            <person name="Arakawa K."/>
        </authorList>
    </citation>
    <scope>NUCLEOTIDE SEQUENCE</scope>
</reference>
<dbReference type="Proteomes" id="UP000886998">
    <property type="component" value="Unassembled WGS sequence"/>
</dbReference>
<dbReference type="Gene3D" id="1.20.920.20">
    <property type="match status" value="1"/>
</dbReference>
<dbReference type="OrthoDB" id="10251809at2759"/>
<evidence type="ECO:0000256" key="1">
    <source>
        <dbReference type="SAM" id="Coils"/>
    </source>
</evidence>
<evidence type="ECO:0000259" key="2">
    <source>
        <dbReference type="Pfam" id="PF12777"/>
    </source>
</evidence>
<evidence type="ECO:0000313" key="3">
    <source>
        <dbReference type="EMBL" id="GFY67864.1"/>
    </source>
</evidence>
<dbReference type="Pfam" id="PF12777">
    <property type="entry name" value="MT"/>
    <property type="match status" value="1"/>
</dbReference>
<dbReference type="GO" id="GO:0007018">
    <property type="term" value="P:microtubule-based movement"/>
    <property type="evidence" value="ECO:0007669"/>
    <property type="project" value="InterPro"/>
</dbReference>
<accession>A0A8X7CDM8</accession>
<keyword evidence="4" id="KW-1185">Reference proteome</keyword>
<dbReference type="InterPro" id="IPR024743">
    <property type="entry name" value="Dynein_HC_stalk"/>
</dbReference>